<dbReference type="GO" id="GO:0009190">
    <property type="term" value="P:cyclic nucleotide biosynthetic process"/>
    <property type="evidence" value="ECO:0007669"/>
    <property type="project" value="InterPro"/>
</dbReference>
<name>A0A508TX89_9BRAD</name>
<dbReference type="Gene3D" id="3.30.70.1230">
    <property type="entry name" value="Nucleotide cyclase"/>
    <property type="match status" value="1"/>
</dbReference>
<dbReference type="AlphaFoldDB" id="A0A508TX89"/>
<dbReference type="CDD" id="cd07302">
    <property type="entry name" value="CHD"/>
    <property type="match status" value="1"/>
</dbReference>
<reference evidence="4" key="1">
    <citation type="submission" date="2019-02" db="EMBL/GenBank/DDBJ databases">
        <authorList>
            <person name="Pothier F.J."/>
        </authorList>
    </citation>
    <scope>NUCLEOTIDE SEQUENCE</scope>
    <source>
        <strain evidence="4">CI-1B</strain>
    </source>
</reference>
<keyword evidence="1" id="KW-0547">Nucleotide-binding</keyword>
<dbReference type="SMART" id="SM00044">
    <property type="entry name" value="CYCc"/>
    <property type="match status" value="1"/>
</dbReference>
<dbReference type="InterPro" id="IPR025874">
    <property type="entry name" value="DZR"/>
</dbReference>
<dbReference type="GO" id="GO:0035556">
    <property type="term" value="P:intracellular signal transduction"/>
    <property type="evidence" value="ECO:0007669"/>
    <property type="project" value="InterPro"/>
</dbReference>
<dbReference type="InterPro" id="IPR011990">
    <property type="entry name" value="TPR-like_helical_dom_sf"/>
</dbReference>
<dbReference type="Gene3D" id="1.25.40.10">
    <property type="entry name" value="Tetratricopeptide repeat domain"/>
    <property type="match status" value="2"/>
</dbReference>
<evidence type="ECO:0000256" key="1">
    <source>
        <dbReference type="ARBA" id="ARBA00022741"/>
    </source>
</evidence>
<accession>A0A508TX89</accession>
<keyword evidence="2" id="KW-0067">ATP-binding</keyword>
<dbReference type="GO" id="GO:0005737">
    <property type="term" value="C:cytoplasm"/>
    <property type="evidence" value="ECO:0007669"/>
    <property type="project" value="TreeGrafter"/>
</dbReference>
<dbReference type="InterPro" id="IPR029787">
    <property type="entry name" value="Nucleotide_cyclase"/>
</dbReference>
<keyword evidence="5" id="KW-1185">Reference proteome</keyword>
<comment type="caution">
    <text evidence="4">The sequence shown here is derived from an EMBL/GenBank/DDBJ whole genome shotgun (WGS) entry which is preliminary data.</text>
</comment>
<evidence type="ECO:0000313" key="4">
    <source>
        <dbReference type="EMBL" id="VIO78796.1"/>
    </source>
</evidence>
<sequence length="1096" mass="118481">MAVASGGSRMRCASCRTENSSDRRFCAECGCALPVPCRQCGFLNQPNVKFCGGCGATAATTASDPDLRVARVSDHSISGERRQVTVLFADLSGFTRLSSALDPEETHGLLNSYFEVIDHIVVSYGGSIDKHIGDCVMAVFGAPTAHSDDAERAVRAALAIHPAMQSLSEKTGRILKVHVGLASGQVVASKTGSGERQEYTVTGDTVNLASRLTAQAGAGETFISNAVYQSLLDRLDGEDVGAISIKGLDRPVPVWRVRGMRSSGSHHRRLAGRQGELGQFGGIVASCREAGSGLALYVRGEAGIGKTRLVEEFQRIAMSQHFACHLGLVLDFGVGKGQDAIRAIVRSCLECSGQAETAARAAAQRALSDGLIDPDQLVYLNDLLDLPQPTDLAALYSAMDNAARNRGKQKTVAQLLRRLSARSPQMVTIEDLHWADAVTLAHAAELTMLTALCPLVLVMTSRTEGDQLDPTWRSQTRAAPLITIDLGPLRKQDALALAGEYSDVSKVFVLACVERSEGHPLFLEQLLRSGVDSDLDSIPGSIQSLVQARIDALQPTDKQALQAASVLGQRFSLDVLRHLVNNDKYVCTRFIEQDLVRSDGDDFLFSHALVQEAVYSSLLTANRRELHRQAAACFAESDSMLRAAHLDRAADPSAPQAYLLAARSQAAAYHNERALRLVERGHALAVEQADIYALIHFRGELLHDLGAIPEARQAFEQALEVAGDDIESCQAWIGLATVMRISDQIQDALQALDRAQALATAEGLIVELSRIHHLRGNLYFPLGKIEGCVEQHDLALRYAQQAGSAECEARALGGLGDAAYVRGRMLTAHRNFDLCVAVSRKHGFGRIEVANLNMAALTRQYANELPAAAEDALAAAEAAVRVGHQRAELLARNIAAFALYDMAELQRALDQLLEAGKLIERIGARRFVPENLTYLAKIMRAEGRRLEASHLLDEAIAVSRETGVLFFGPRILAERALAAEDPAEQRKALREGESILGEGCVGHNHLWFYRDAIETALSGRDWSAVDRYAAALAAFTEPEPLPWSNFFIARGRALADIGRGRCGDSILAELRRLQSQAEQAGLKLSVATIEQAMSTG</sequence>
<dbReference type="Pfam" id="PF12773">
    <property type="entry name" value="DZR"/>
    <property type="match status" value="1"/>
</dbReference>
<dbReference type="EMBL" id="CAADFC020000031">
    <property type="protein sequence ID" value="VIO78796.1"/>
    <property type="molecule type" value="Genomic_DNA"/>
</dbReference>
<dbReference type="OrthoDB" id="9785312at2"/>
<dbReference type="PANTHER" id="PTHR16305">
    <property type="entry name" value="TESTICULAR SOLUBLE ADENYLYL CYCLASE"/>
    <property type="match status" value="1"/>
</dbReference>
<dbReference type="InterPro" id="IPR019734">
    <property type="entry name" value="TPR_rpt"/>
</dbReference>
<dbReference type="InterPro" id="IPR001054">
    <property type="entry name" value="A/G_cyclase"/>
</dbReference>
<dbReference type="SUPFAM" id="SSF55073">
    <property type="entry name" value="Nucleotide cyclase"/>
    <property type="match status" value="1"/>
</dbReference>
<feature type="domain" description="Guanylate cyclase" evidence="3">
    <location>
        <begin position="85"/>
        <end position="213"/>
    </location>
</feature>
<dbReference type="SMART" id="SM00028">
    <property type="entry name" value="TPR"/>
    <property type="match status" value="4"/>
</dbReference>
<dbReference type="InterPro" id="IPR041664">
    <property type="entry name" value="AAA_16"/>
</dbReference>
<dbReference type="GO" id="GO:0004016">
    <property type="term" value="F:adenylate cyclase activity"/>
    <property type="evidence" value="ECO:0007669"/>
    <property type="project" value="UniProtKB-EC"/>
</dbReference>
<dbReference type="Proteomes" id="UP000328092">
    <property type="component" value="Unassembled WGS sequence"/>
</dbReference>
<dbReference type="SUPFAM" id="SSF48452">
    <property type="entry name" value="TPR-like"/>
    <property type="match status" value="2"/>
</dbReference>
<evidence type="ECO:0000259" key="3">
    <source>
        <dbReference type="PROSITE" id="PS50125"/>
    </source>
</evidence>
<dbReference type="Pfam" id="PF00211">
    <property type="entry name" value="Guanylate_cyc"/>
    <property type="match status" value="1"/>
</dbReference>
<evidence type="ECO:0000256" key="2">
    <source>
        <dbReference type="ARBA" id="ARBA00022840"/>
    </source>
</evidence>
<protein>
    <submittedName>
        <fullName evidence="4">Adenylate cyclase 2</fullName>
        <ecNumber evidence="4">4.6.1.1</ecNumber>
    </submittedName>
</protein>
<proteinExistence type="predicted"/>
<keyword evidence="4" id="KW-0456">Lyase</keyword>
<dbReference type="PANTHER" id="PTHR16305:SF28">
    <property type="entry name" value="GUANYLATE CYCLASE DOMAIN-CONTAINING PROTEIN"/>
    <property type="match status" value="1"/>
</dbReference>
<dbReference type="EC" id="4.6.1.1" evidence="4"/>
<dbReference type="Pfam" id="PF13191">
    <property type="entry name" value="AAA_16"/>
    <property type="match status" value="1"/>
</dbReference>
<organism evidence="4 5">
    <name type="scientific">Bradyrhizobium ivorense</name>
    <dbReference type="NCBI Taxonomy" id="2511166"/>
    <lineage>
        <taxon>Bacteria</taxon>
        <taxon>Pseudomonadati</taxon>
        <taxon>Pseudomonadota</taxon>
        <taxon>Alphaproteobacteria</taxon>
        <taxon>Hyphomicrobiales</taxon>
        <taxon>Nitrobacteraceae</taxon>
        <taxon>Bradyrhizobium</taxon>
    </lineage>
</organism>
<dbReference type="PROSITE" id="PS50125">
    <property type="entry name" value="GUANYLATE_CYCLASE_2"/>
    <property type="match status" value="1"/>
</dbReference>
<gene>
    <name evidence="4" type="primary">cyaB_6</name>
    <name evidence="4" type="ORF">CI1B_74700</name>
</gene>
<dbReference type="GO" id="GO:0005524">
    <property type="term" value="F:ATP binding"/>
    <property type="evidence" value="ECO:0007669"/>
    <property type="project" value="UniProtKB-KW"/>
</dbReference>
<evidence type="ECO:0000313" key="5">
    <source>
        <dbReference type="Proteomes" id="UP000328092"/>
    </source>
</evidence>